<evidence type="ECO:0000256" key="3">
    <source>
        <dbReference type="ARBA" id="ARBA00023163"/>
    </source>
</evidence>
<dbReference type="SMART" id="SM00354">
    <property type="entry name" value="HTH_LACI"/>
    <property type="match status" value="1"/>
</dbReference>
<dbReference type="Pfam" id="PF00356">
    <property type="entry name" value="LacI"/>
    <property type="match status" value="1"/>
</dbReference>
<evidence type="ECO:0000256" key="1">
    <source>
        <dbReference type="ARBA" id="ARBA00023015"/>
    </source>
</evidence>
<evidence type="ECO:0000259" key="5">
    <source>
        <dbReference type="PROSITE" id="PS50943"/>
    </source>
</evidence>
<dbReference type="InterPro" id="IPR001387">
    <property type="entry name" value="Cro/C1-type_HTH"/>
</dbReference>
<dbReference type="CDD" id="cd01392">
    <property type="entry name" value="HTH_LacI"/>
    <property type="match status" value="1"/>
</dbReference>
<dbReference type="Pfam" id="PF13377">
    <property type="entry name" value="Peripla_BP_3"/>
    <property type="match status" value="1"/>
</dbReference>
<evidence type="ECO:0000256" key="2">
    <source>
        <dbReference type="ARBA" id="ARBA00023125"/>
    </source>
</evidence>
<feature type="domain" description="HTH lacI-type" evidence="4">
    <location>
        <begin position="6"/>
        <end position="61"/>
    </location>
</feature>
<dbReference type="PANTHER" id="PTHR30146">
    <property type="entry name" value="LACI-RELATED TRANSCRIPTIONAL REPRESSOR"/>
    <property type="match status" value="1"/>
</dbReference>
<name>A0A174KHG3_9ACTN</name>
<dbReference type="SUPFAM" id="SSF47413">
    <property type="entry name" value="lambda repressor-like DNA-binding domains"/>
    <property type="match status" value="1"/>
</dbReference>
<dbReference type="EMBL" id="CZAQ01000016">
    <property type="protein sequence ID" value="CUP11433.1"/>
    <property type="molecule type" value="Genomic_DNA"/>
</dbReference>
<dbReference type="Proteomes" id="UP000095454">
    <property type="component" value="Unassembled WGS sequence"/>
</dbReference>
<evidence type="ECO:0000259" key="4">
    <source>
        <dbReference type="PROSITE" id="PS50932"/>
    </source>
</evidence>
<organism evidence="6 7">
    <name type="scientific">Collinsella aerofaciens</name>
    <dbReference type="NCBI Taxonomy" id="74426"/>
    <lineage>
        <taxon>Bacteria</taxon>
        <taxon>Bacillati</taxon>
        <taxon>Actinomycetota</taxon>
        <taxon>Coriobacteriia</taxon>
        <taxon>Coriobacteriales</taxon>
        <taxon>Coriobacteriaceae</taxon>
        <taxon>Collinsella</taxon>
    </lineage>
</organism>
<dbReference type="RefSeq" id="WP_253274607.1">
    <property type="nucleotide sequence ID" value="NZ_CABIXX010000016.1"/>
</dbReference>
<reference evidence="6 7" key="1">
    <citation type="submission" date="2015-09" db="EMBL/GenBank/DDBJ databases">
        <authorList>
            <consortium name="Pathogen Informatics"/>
        </authorList>
    </citation>
    <scope>NUCLEOTIDE SEQUENCE [LARGE SCALE GENOMIC DNA]</scope>
    <source>
        <strain evidence="6 7">2789STDY5834902</strain>
    </source>
</reference>
<protein>
    <submittedName>
        <fullName evidence="6">Ribose operon repressor</fullName>
    </submittedName>
</protein>
<dbReference type="Gene3D" id="3.40.50.2300">
    <property type="match status" value="2"/>
</dbReference>
<dbReference type="CDD" id="cd06283">
    <property type="entry name" value="PBP1_RegR_EndR_KdgR-like"/>
    <property type="match status" value="1"/>
</dbReference>
<keyword evidence="3" id="KW-0804">Transcription</keyword>
<evidence type="ECO:0000313" key="7">
    <source>
        <dbReference type="Proteomes" id="UP000095454"/>
    </source>
</evidence>
<keyword evidence="2" id="KW-0238">DNA-binding</keyword>
<sequence length="336" mass="37336">MAKQRVTIADVAREAGTSTASVSYYLNDKREKLSEKTQAKIARVIKELGYVPNAQAQTLTGKQTHVIAIIILDNTNKWAGLVLNGMEQVMLPAGYQTVVCTSNFDPETELMYVDKMLSLGVDGFIIQPTANFKAVHDRIKRAGKPVVFFDAAIYSPGTSWIKTNLYDGVYNATQALLDAGYEDFFSIAANMTEMRTRMERFQGYAEALAANGQLYKAIPIDHNKPSISELTDYFKYKLNPAKRTLIFVQNQWALPRVYKALQPMAHLLPQQIGLLGLNCEDWTNLTTPTVSTIIEPVDQEGREAAEMLLALLDGSSAPGEQRILECKLNWLGSTSI</sequence>
<dbReference type="SUPFAM" id="SSF53822">
    <property type="entry name" value="Periplasmic binding protein-like I"/>
    <property type="match status" value="1"/>
</dbReference>
<accession>A0A174KHG3</accession>
<dbReference type="Gene3D" id="1.10.260.40">
    <property type="entry name" value="lambda repressor-like DNA-binding domains"/>
    <property type="match status" value="1"/>
</dbReference>
<dbReference type="PANTHER" id="PTHR30146:SF154">
    <property type="entry name" value="TRANSCRIPTION REGULATOR, MEMBER OF GALR FAMILY"/>
    <property type="match status" value="1"/>
</dbReference>
<dbReference type="InterPro" id="IPR000843">
    <property type="entry name" value="HTH_LacI"/>
</dbReference>
<proteinExistence type="predicted"/>
<dbReference type="InterPro" id="IPR010982">
    <property type="entry name" value="Lambda_DNA-bd_dom_sf"/>
</dbReference>
<dbReference type="InterPro" id="IPR046335">
    <property type="entry name" value="LacI/GalR-like_sensor"/>
</dbReference>
<dbReference type="PROSITE" id="PS50932">
    <property type="entry name" value="HTH_LACI_2"/>
    <property type="match status" value="1"/>
</dbReference>
<gene>
    <name evidence="6" type="primary">rbsR</name>
    <name evidence="6" type="ORF">ERS852514_01123</name>
</gene>
<evidence type="ECO:0000313" key="6">
    <source>
        <dbReference type="EMBL" id="CUP11433.1"/>
    </source>
</evidence>
<dbReference type="GO" id="GO:0000976">
    <property type="term" value="F:transcription cis-regulatory region binding"/>
    <property type="evidence" value="ECO:0007669"/>
    <property type="project" value="TreeGrafter"/>
</dbReference>
<dbReference type="AlphaFoldDB" id="A0A174KHG3"/>
<keyword evidence="1" id="KW-0805">Transcription regulation</keyword>
<dbReference type="GO" id="GO:0003700">
    <property type="term" value="F:DNA-binding transcription factor activity"/>
    <property type="evidence" value="ECO:0007669"/>
    <property type="project" value="TreeGrafter"/>
</dbReference>
<dbReference type="InterPro" id="IPR028082">
    <property type="entry name" value="Peripla_BP_I"/>
</dbReference>
<dbReference type="PROSITE" id="PS50943">
    <property type="entry name" value="HTH_CROC1"/>
    <property type="match status" value="1"/>
</dbReference>
<feature type="domain" description="HTH cro/C1-type" evidence="5">
    <location>
        <begin position="7"/>
        <end position="51"/>
    </location>
</feature>